<dbReference type="RefSeq" id="WP_075701467.1">
    <property type="nucleotide sequence ID" value="NZ_CP074129.1"/>
</dbReference>
<keyword evidence="3" id="KW-1185">Reference proteome</keyword>
<dbReference type="InterPro" id="IPR036928">
    <property type="entry name" value="AS_sf"/>
</dbReference>
<dbReference type="PANTHER" id="PTHR11895">
    <property type="entry name" value="TRANSAMIDASE"/>
    <property type="match status" value="1"/>
</dbReference>
<organism evidence="2 3">
    <name type="scientific">Pseudovibrio brasiliensis</name>
    <dbReference type="NCBI Taxonomy" id="1898042"/>
    <lineage>
        <taxon>Bacteria</taxon>
        <taxon>Pseudomonadati</taxon>
        <taxon>Pseudomonadota</taxon>
        <taxon>Alphaproteobacteria</taxon>
        <taxon>Hyphomicrobiales</taxon>
        <taxon>Stappiaceae</taxon>
        <taxon>Pseudovibrio</taxon>
    </lineage>
</organism>
<dbReference type="SUPFAM" id="SSF75304">
    <property type="entry name" value="Amidase signature (AS) enzymes"/>
    <property type="match status" value="1"/>
</dbReference>
<dbReference type="PANTHER" id="PTHR11895:SF176">
    <property type="entry name" value="AMIDASE AMID-RELATED"/>
    <property type="match status" value="1"/>
</dbReference>
<feature type="domain" description="Amidase" evidence="1">
    <location>
        <begin position="32"/>
        <end position="407"/>
    </location>
</feature>
<sequence>MGCEEFEAQLATTSFTSIFISDNKAQRHELSRAAIPRKITSNGHGQLDGAVVAIKANIALKGLATSAGSKLLSERPAGENATVIEAIINAGAMPVGHANMTELAFSGLGLNPHFGTAENALDTSLVPGGSSSGCASAIASGLCDLAIGSDTSGSTRVPAAFQGICGYRPTMGRYAMEGVVPLAPSLDVLGPMARNVEGIIALDCAMRGTLPERVNATPFTQKFILPVFSHPVLDEDISNAFEDTVNLLEQHGIDIERRPFPAFDKTLALFAEFGPLVGHEAYEQITQLVALEDKLIDPQIKKRLRDFTPVSADTLQHIMTTRAKLCQLVQETLSGNLMLMPTVACRPPNLAEVQESSATFQRKNADVLKLTMLTAFLNAPSLAIPMKPADPGLSYSVCGAYGTDDEVLQAGLHLEHLLN</sequence>
<dbReference type="Proteomes" id="UP000680706">
    <property type="component" value="Plasmid pAb134-03"/>
</dbReference>
<keyword evidence="2" id="KW-0614">Plasmid</keyword>
<evidence type="ECO:0000259" key="1">
    <source>
        <dbReference type="Pfam" id="PF01425"/>
    </source>
</evidence>
<protein>
    <submittedName>
        <fullName evidence="2">Glutamyl-tRNA amidotransferase</fullName>
    </submittedName>
</protein>
<dbReference type="InterPro" id="IPR023631">
    <property type="entry name" value="Amidase_dom"/>
</dbReference>
<geneLocation type="plasmid" evidence="2 3">
    <name>pAb134-03</name>
</geneLocation>
<name>A0ABX8AYW6_9HYPH</name>
<evidence type="ECO:0000313" key="2">
    <source>
        <dbReference type="EMBL" id="QUS59020.1"/>
    </source>
</evidence>
<dbReference type="Pfam" id="PF01425">
    <property type="entry name" value="Amidase"/>
    <property type="match status" value="1"/>
</dbReference>
<gene>
    <name evidence="2" type="ORF">KGB56_26370</name>
</gene>
<reference evidence="2 3" key="1">
    <citation type="journal article" date="2021" name="Angew. Chem. Int. Ed. Engl.">
        <title>A novel family of nonribosomal peptides modulate collective behavior in Pseudovibrio bacteria isolated from marine sponges.</title>
        <authorList>
            <person name="Ioca L.P."/>
            <person name="Dai Y."/>
            <person name="Kunakom S."/>
            <person name="Diaz-Espinosa J."/>
            <person name="Krunic A."/>
            <person name="Crnkovic C.M."/>
            <person name="Orjala J."/>
            <person name="Sanchez L.M."/>
            <person name="Ferreira A.G."/>
            <person name="Berlinck R.G.S."/>
            <person name="Eustaquio A.S."/>
        </authorList>
    </citation>
    <scope>NUCLEOTIDE SEQUENCE [LARGE SCALE GENOMIC DNA]</scope>
    <source>
        <strain evidence="2 3">Ab134</strain>
        <plasmid evidence="2 3">pAb134-03</plasmid>
    </source>
</reference>
<dbReference type="InterPro" id="IPR000120">
    <property type="entry name" value="Amidase"/>
</dbReference>
<dbReference type="Gene3D" id="3.90.1300.10">
    <property type="entry name" value="Amidase signature (AS) domain"/>
    <property type="match status" value="1"/>
</dbReference>
<accession>A0ABX8AYW6</accession>
<dbReference type="EMBL" id="CP074129">
    <property type="protein sequence ID" value="QUS59020.1"/>
    <property type="molecule type" value="Genomic_DNA"/>
</dbReference>
<proteinExistence type="predicted"/>
<evidence type="ECO:0000313" key="3">
    <source>
        <dbReference type="Proteomes" id="UP000680706"/>
    </source>
</evidence>